<accession>A0A0R1P1Q7</accession>
<dbReference type="RefSeq" id="WP_056949207.1">
    <property type="nucleotide sequence ID" value="NZ_AZEB01000004.1"/>
</dbReference>
<dbReference type="InterPro" id="IPR000843">
    <property type="entry name" value="HTH_LacI"/>
</dbReference>
<dbReference type="PANTHER" id="PTHR30146">
    <property type="entry name" value="LACI-RELATED TRANSCRIPTIONAL REPRESSOR"/>
    <property type="match status" value="1"/>
</dbReference>
<evidence type="ECO:0000256" key="1">
    <source>
        <dbReference type="ARBA" id="ARBA00023015"/>
    </source>
</evidence>
<keyword evidence="1" id="KW-0805">Transcription regulation</keyword>
<gene>
    <name evidence="5" type="ORF">FC98_GL001999</name>
</gene>
<name>A0A0R1P1Q7_9LACO</name>
<keyword evidence="3" id="KW-0804">Transcription</keyword>
<evidence type="ECO:0000259" key="4">
    <source>
        <dbReference type="PROSITE" id="PS50932"/>
    </source>
</evidence>
<reference evidence="5 6" key="1">
    <citation type="journal article" date="2015" name="Genome Announc.">
        <title>Expanding the biotechnology potential of lactobacilli through comparative genomics of 213 strains and associated genera.</title>
        <authorList>
            <person name="Sun Z."/>
            <person name="Harris H.M."/>
            <person name="McCann A."/>
            <person name="Guo C."/>
            <person name="Argimon S."/>
            <person name="Zhang W."/>
            <person name="Yang X."/>
            <person name="Jeffery I.B."/>
            <person name="Cooney J.C."/>
            <person name="Kagawa T.F."/>
            <person name="Liu W."/>
            <person name="Song Y."/>
            <person name="Salvetti E."/>
            <person name="Wrobel A."/>
            <person name="Rasinkangas P."/>
            <person name="Parkhill J."/>
            <person name="Rea M.C."/>
            <person name="O'Sullivan O."/>
            <person name="Ritari J."/>
            <person name="Douillard F.P."/>
            <person name="Paul Ross R."/>
            <person name="Yang R."/>
            <person name="Briner A.E."/>
            <person name="Felis G.E."/>
            <person name="de Vos W.M."/>
            <person name="Barrangou R."/>
            <person name="Klaenhammer T.R."/>
            <person name="Caufield P.W."/>
            <person name="Cui Y."/>
            <person name="Zhang H."/>
            <person name="O'Toole P.W."/>
        </authorList>
    </citation>
    <scope>NUCLEOTIDE SEQUENCE [LARGE SCALE GENOMIC DNA]</scope>
    <source>
        <strain evidence="5 6">DSM 19906</strain>
    </source>
</reference>
<dbReference type="Gene3D" id="1.10.260.40">
    <property type="entry name" value="lambda repressor-like DNA-binding domains"/>
    <property type="match status" value="1"/>
</dbReference>
<evidence type="ECO:0000313" key="5">
    <source>
        <dbReference type="EMBL" id="KRL22763.1"/>
    </source>
</evidence>
<dbReference type="PRINTS" id="PR00036">
    <property type="entry name" value="HTHLACI"/>
</dbReference>
<dbReference type="SMART" id="SM00354">
    <property type="entry name" value="HTH_LACI"/>
    <property type="match status" value="1"/>
</dbReference>
<dbReference type="SUPFAM" id="SSF47413">
    <property type="entry name" value="lambda repressor-like DNA-binding domains"/>
    <property type="match status" value="1"/>
</dbReference>
<keyword evidence="2" id="KW-0238">DNA-binding</keyword>
<dbReference type="AlphaFoldDB" id="A0A0R1P1Q7"/>
<dbReference type="GO" id="GO:0003700">
    <property type="term" value="F:DNA-binding transcription factor activity"/>
    <property type="evidence" value="ECO:0007669"/>
    <property type="project" value="TreeGrafter"/>
</dbReference>
<feature type="domain" description="HTH lacI-type" evidence="4">
    <location>
        <begin position="2"/>
        <end position="57"/>
    </location>
</feature>
<dbReference type="SUPFAM" id="SSF53822">
    <property type="entry name" value="Periplasmic binding protein-like I"/>
    <property type="match status" value="1"/>
</dbReference>
<dbReference type="EMBL" id="AZEB01000004">
    <property type="protein sequence ID" value="KRL22763.1"/>
    <property type="molecule type" value="Genomic_DNA"/>
</dbReference>
<dbReference type="PROSITE" id="PS00356">
    <property type="entry name" value="HTH_LACI_1"/>
    <property type="match status" value="1"/>
</dbReference>
<protein>
    <submittedName>
        <fullName evidence="5">Transcriptional regulator, LacI family</fullName>
    </submittedName>
</protein>
<dbReference type="CDD" id="cd01392">
    <property type="entry name" value="HTH_LacI"/>
    <property type="match status" value="1"/>
</dbReference>
<dbReference type="PATRIC" id="fig|1423766.4.peg.2074"/>
<dbReference type="InterPro" id="IPR046335">
    <property type="entry name" value="LacI/GalR-like_sensor"/>
</dbReference>
<dbReference type="PROSITE" id="PS50932">
    <property type="entry name" value="HTH_LACI_2"/>
    <property type="match status" value="1"/>
</dbReference>
<comment type="caution">
    <text evidence="5">The sequence shown here is derived from an EMBL/GenBank/DDBJ whole genome shotgun (WGS) entry which is preliminary data.</text>
</comment>
<dbReference type="InterPro" id="IPR010982">
    <property type="entry name" value="Lambda_DNA-bd_dom_sf"/>
</dbReference>
<dbReference type="PANTHER" id="PTHR30146:SF149">
    <property type="entry name" value="HTH-TYPE TRANSCRIPTIONAL REGULATOR EBGR"/>
    <property type="match status" value="1"/>
</dbReference>
<dbReference type="Pfam" id="PF13377">
    <property type="entry name" value="Peripla_BP_3"/>
    <property type="match status" value="1"/>
</dbReference>
<dbReference type="CDD" id="cd01544">
    <property type="entry name" value="PBP1_GalR"/>
    <property type="match status" value="1"/>
</dbReference>
<dbReference type="Pfam" id="PF00356">
    <property type="entry name" value="LacI"/>
    <property type="match status" value="1"/>
</dbReference>
<dbReference type="Proteomes" id="UP000051439">
    <property type="component" value="Unassembled WGS sequence"/>
</dbReference>
<organism evidence="5 6">
    <name type="scientific">Lentilactobacillus kisonensis DSM 19906 = JCM 15041</name>
    <dbReference type="NCBI Taxonomy" id="1423766"/>
    <lineage>
        <taxon>Bacteria</taxon>
        <taxon>Bacillati</taxon>
        <taxon>Bacillota</taxon>
        <taxon>Bacilli</taxon>
        <taxon>Lactobacillales</taxon>
        <taxon>Lactobacillaceae</taxon>
        <taxon>Lentilactobacillus</taxon>
    </lineage>
</organism>
<evidence type="ECO:0000256" key="2">
    <source>
        <dbReference type="ARBA" id="ARBA00023125"/>
    </source>
</evidence>
<evidence type="ECO:0000313" key="6">
    <source>
        <dbReference type="Proteomes" id="UP000051439"/>
    </source>
</evidence>
<keyword evidence="6" id="KW-1185">Reference proteome</keyword>
<sequence>MATIKDIAHKAGVSITTVSRVLNYDKSLSVSDLTRKKIFQAAEDLDYTKKHRVNTAKDSIAVVQWYTEQQELDDLYYLSIRMGAEKMADQLHYKVKRYFAGDSLSDIDEDVKAIIAIGKFSDQQIQTMQKGNRNVVFVDFDTLAKGYDCVVTDFDNATKSVLADFIGNGLKRIGMLSGVEYTNDHRLKIVDPRLEVFRNYLEKQGLYDSQNVFVGDYTLQSAYDLVNQALKKGHQFPNALFVANDAMAVGALKALHENNVMVPDDVSLVSFNDTAVAKYVIPALTAVKVNTGMMGEMAMRLLDQLNMTTSEEENRTPQKVVVGNRLVKRESSLNQAGKSPR</sequence>
<dbReference type="GO" id="GO:0000976">
    <property type="term" value="F:transcription cis-regulatory region binding"/>
    <property type="evidence" value="ECO:0007669"/>
    <property type="project" value="TreeGrafter"/>
</dbReference>
<dbReference type="Gene3D" id="3.40.50.2300">
    <property type="match status" value="2"/>
</dbReference>
<proteinExistence type="predicted"/>
<evidence type="ECO:0000256" key="3">
    <source>
        <dbReference type="ARBA" id="ARBA00023163"/>
    </source>
</evidence>
<dbReference type="InterPro" id="IPR028082">
    <property type="entry name" value="Peripla_BP_I"/>
</dbReference>